<dbReference type="OrthoDB" id="4053251at2759"/>
<dbReference type="eggNOG" id="ENOG502RYR8">
    <property type="taxonomic scope" value="Eukaryota"/>
</dbReference>
<evidence type="ECO:0000313" key="4">
    <source>
        <dbReference type="Proteomes" id="UP000002036"/>
    </source>
</evidence>
<dbReference type="GeneID" id="8290295"/>
<evidence type="ECO:0000256" key="1">
    <source>
        <dbReference type="SAM" id="Coils"/>
    </source>
</evidence>
<dbReference type="KEGG" id="lth:KLTH0A00946g"/>
<dbReference type="Proteomes" id="UP000002036">
    <property type="component" value="Chromosome A"/>
</dbReference>
<dbReference type="Pfam" id="PF08537">
    <property type="entry name" value="NBP1"/>
    <property type="match status" value="1"/>
</dbReference>
<dbReference type="EMBL" id="CU928165">
    <property type="protein sequence ID" value="CAR21062.1"/>
    <property type="molecule type" value="Genomic_DNA"/>
</dbReference>
<organism evidence="3 4">
    <name type="scientific">Lachancea thermotolerans (strain ATCC 56472 / CBS 6340 / NRRL Y-8284)</name>
    <name type="common">Yeast</name>
    <name type="synonym">Kluyveromyces thermotolerans</name>
    <dbReference type="NCBI Taxonomy" id="559295"/>
    <lineage>
        <taxon>Eukaryota</taxon>
        <taxon>Fungi</taxon>
        <taxon>Dikarya</taxon>
        <taxon>Ascomycota</taxon>
        <taxon>Saccharomycotina</taxon>
        <taxon>Saccharomycetes</taxon>
        <taxon>Saccharomycetales</taxon>
        <taxon>Saccharomycetaceae</taxon>
        <taxon>Lachancea</taxon>
    </lineage>
</organism>
<dbReference type="HOGENOM" id="CLU_071874_0_0_1"/>
<evidence type="ECO:0000313" key="3">
    <source>
        <dbReference type="EMBL" id="CAR21062.1"/>
    </source>
</evidence>
<feature type="region of interest" description="Disordered" evidence="2">
    <location>
        <begin position="231"/>
        <end position="254"/>
    </location>
</feature>
<name>C5DBA5_LACTC</name>
<keyword evidence="1" id="KW-0175">Coiled coil</keyword>
<dbReference type="AlphaFoldDB" id="C5DBA5"/>
<sequence>MEAAKNYFKSWFNADEPRKVERGSLDKWRKRSQMLDGLGGRGARRGRTSVTLRNKTTGKSLRPKRTAPGIWNLVKGVFSREDQDLREMKNAYTALKLRSNNRGMQTRSQVQRRIASSAALKRKLLEKQYDEKRLDELRRGRKPGPRAVALEPRNISQPNFDTDRVILLQHKVDALKEQLNEVERELHLTRKRLKFTQEKNALLEGLLNDANVDDDYLKSRRRITNLQREDLKPEYDALPPSPHRAISPLVTSSPRKVELPQDDFYERYRSIPTAELLRRDPESSLSPIRVDLSKYSSSRAP</sequence>
<proteinExistence type="predicted"/>
<reference evidence="3 4" key="1">
    <citation type="journal article" date="2009" name="Genome Res.">
        <title>Comparative genomics of protoploid Saccharomycetaceae.</title>
        <authorList>
            <consortium name="The Genolevures Consortium"/>
            <person name="Souciet J.-L."/>
            <person name="Dujon B."/>
            <person name="Gaillardin C."/>
            <person name="Johnston M."/>
            <person name="Baret P.V."/>
            <person name="Cliften P."/>
            <person name="Sherman D.J."/>
            <person name="Weissenbach J."/>
            <person name="Westhof E."/>
            <person name="Wincker P."/>
            <person name="Jubin C."/>
            <person name="Poulain J."/>
            <person name="Barbe V."/>
            <person name="Segurens B."/>
            <person name="Artiguenave F."/>
            <person name="Anthouard V."/>
            <person name="Vacherie B."/>
            <person name="Val M.-E."/>
            <person name="Fulton R.S."/>
            <person name="Minx P."/>
            <person name="Wilson R."/>
            <person name="Durrens P."/>
            <person name="Jean G."/>
            <person name="Marck C."/>
            <person name="Martin T."/>
            <person name="Nikolski M."/>
            <person name="Rolland T."/>
            <person name="Seret M.-L."/>
            <person name="Casaregola S."/>
            <person name="Despons L."/>
            <person name="Fairhead C."/>
            <person name="Fischer G."/>
            <person name="Lafontaine I."/>
            <person name="Leh V."/>
            <person name="Lemaire M."/>
            <person name="de Montigny J."/>
            <person name="Neuveglise C."/>
            <person name="Thierry A."/>
            <person name="Blanc-Lenfle I."/>
            <person name="Bleykasten C."/>
            <person name="Diffels J."/>
            <person name="Fritsch E."/>
            <person name="Frangeul L."/>
            <person name="Goeffon A."/>
            <person name="Jauniaux N."/>
            <person name="Kachouri-Lafond R."/>
            <person name="Payen C."/>
            <person name="Potier S."/>
            <person name="Pribylova L."/>
            <person name="Ozanne C."/>
            <person name="Richard G.-F."/>
            <person name="Sacerdot C."/>
            <person name="Straub M.-L."/>
            <person name="Talla E."/>
        </authorList>
    </citation>
    <scope>NUCLEOTIDE SEQUENCE [LARGE SCALE GENOMIC DNA]</scope>
    <source>
        <strain evidence="4">ATCC 56472 / CBS 6340 / NRRL Y-8284</strain>
    </source>
</reference>
<dbReference type="OMA" id="NDNENMS"/>
<evidence type="ECO:0000256" key="2">
    <source>
        <dbReference type="SAM" id="MobiDB-lite"/>
    </source>
</evidence>
<accession>C5DBA5</accession>
<feature type="region of interest" description="Disordered" evidence="2">
    <location>
        <begin position="279"/>
        <end position="301"/>
    </location>
</feature>
<dbReference type="RefSeq" id="XP_002551504.1">
    <property type="nucleotide sequence ID" value="XM_002551458.1"/>
</dbReference>
<feature type="coiled-coil region" evidence="1">
    <location>
        <begin position="165"/>
        <end position="199"/>
    </location>
</feature>
<dbReference type="FunCoup" id="C5DBA5">
    <property type="interactions" value="101"/>
</dbReference>
<dbReference type="InParanoid" id="C5DBA5"/>
<gene>
    <name evidence="3" type="ordered locus">KLTH0A00946g</name>
</gene>
<protein>
    <submittedName>
        <fullName evidence="3">KLTH0A00946p</fullName>
    </submittedName>
</protein>
<dbReference type="InterPro" id="IPR013743">
    <property type="entry name" value="NBP1/CSA1"/>
</dbReference>
<keyword evidence="4" id="KW-1185">Reference proteome</keyword>